<comment type="caution">
    <text evidence="2">The sequence shown here is derived from an EMBL/GenBank/DDBJ whole genome shotgun (WGS) entry which is preliminary data.</text>
</comment>
<accession>A0A1R2CX08</accession>
<sequence length="144" mass="16783">MKSQLKESCSLKKLTESADMESTRSCVVPIMKKVRFILSECSTRRLSLYLDDDFYKTQGTLNEKFKTLSIDKEHLFDELASLKEKIQEINSQLDTSLEELKKKEEKNKMLIGIIKKIEQRALVTEDSFKEKHQSWLCINSCLIV</sequence>
<name>A0A1R2CX08_9CILI</name>
<gene>
    <name evidence="2" type="ORF">SteCoe_3380</name>
</gene>
<dbReference type="AlphaFoldDB" id="A0A1R2CX08"/>
<proteinExistence type="predicted"/>
<keyword evidence="1" id="KW-0175">Coiled coil</keyword>
<feature type="coiled-coil region" evidence="1">
    <location>
        <begin position="72"/>
        <end position="120"/>
    </location>
</feature>
<dbReference type="EMBL" id="MPUH01000040">
    <property type="protein sequence ID" value="OMJ93549.1"/>
    <property type="molecule type" value="Genomic_DNA"/>
</dbReference>
<dbReference type="Proteomes" id="UP000187209">
    <property type="component" value="Unassembled WGS sequence"/>
</dbReference>
<organism evidence="2 3">
    <name type="scientific">Stentor coeruleus</name>
    <dbReference type="NCBI Taxonomy" id="5963"/>
    <lineage>
        <taxon>Eukaryota</taxon>
        <taxon>Sar</taxon>
        <taxon>Alveolata</taxon>
        <taxon>Ciliophora</taxon>
        <taxon>Postciliodesmatophora</taxon>
        <taxon>Heterotrichea</taxon>
        <taxon>Heterotrichida</taxon>
        <taxon>Stentoridae</taxon>
        <taxon>Stentor</taxon>
    </lineage>
</organism>
<keyword evidence="3" id="KW-1185">Reference proteome</keyword>
<evidence type="ECO:0000313" key="3">
    <source>
        <dbReference type="Proteomes" id="UP000187209"/>
    </source>
</evidence>
<evidence type="ECO:0000313" key="2">
    <source>
        <dbReference type="EMBL" id="OMJ93549.1"/>
    </source>
</evidence>
<evidence type="ECO:0000256" key="1">
    <source>
        <dbReference type="SAM" id="Coils"/>
    </source>
</evidence>
<protein>
    <submittedName>
        <fullName evidence="2">Uncharacterized protein</fullName>
    </submittedName>
</protein>
<reference evidence="2 3" key="1">
    <citation type="submission" date="2016-11" db="EMBL/GenBank/DDBJ databases">
        <title>The macronuclear genome of Stentor coeruleus: a giant cell with tiny introns.</title>
        <authorList>
            <person name="Slabodnick M."/>
            <person name="Ruby J.G."/>
            <person name="Reiff S.B."/>
            <person name="Swart E.C."/>
            <person name="Gosai S."/>
            <person name="Prabakaran S."/>
            <person name="Witkowska E."/>
            <person name="Larue G.E."/>
            <person name="Fisher S."/>
            <person name="Freeman R.M."/>
            <person name="Gunawardena J."/>
            <person name="Chu W."/>
            <person name="Stover N.A."/>
            <person name="Gregory B.D."/>
            <person name="Nowacki M."/>
            <person name="Derisi J."/>
            <person name="Roy S.W."/>
            <person name="Marshall W.F."/>
            <person name="Sood P."/>
        </authorList>
    </citation>
    <scope>NUCLEOTIDE SEQUENCE [LARGE SCALE GENOMIC DNA]</scope>
    <source>
        <strain evidence="2">WM001</strain>
    </source>
</reference>